<organism evidence="3 4">
    <name type="scientific">Streptomyces venezuelae</name>
    <dbReference type="NCBI Taxonomy" id="54571"/>
    <lineage>
        <taxon>Bacteria</taxon>
        <taxon>Bacillati</taxon>
        <taxon>Actinomycetota</taxon>
        <taxon>Actinomycetes</taxon>
        <taxon>Kitasatosporales</taxon>
        <taxon>Streptomycetaceae</taxon>
        <taxon>Streptomyces</taxon>
    </lineage>
</organism>
<dbReference type="PANTHER" id="PTHR43476:SF5">
    <property type="entry name" value="FAD-DEPENDENT MONOOXYGENASE"/>
    <property type="match status" value="1"/>
</dbReference>
<protein>
    <submittedName>
        <fullName evidence="3">FAD-dependent oxidoreductase</fullName>
    </submittedName>
</protein>
<dbReference type="PRINTS" id="PR00420">
    <property type="entry name" value="RNGMNOXGNASE"/>
</dbReference>
<proteinExistence type="predicted"/>
<dbReference type="InterPro" id="IPR036188">
    <property type="entry name" value="FAD/NAD-bd_sf"/>
</dbReference>
<evidence type="ECO:0000259" key="2">
    <source>
        <dbReference type="Pfam" id="PF01494"/>
    </source>
</evidence>
<dbReference type="OrthoDB" id="9791689at2"/>
<sequence>MADSTRTQPVTVDCVIVGAGPAGTVLAYLLARGGASVLLLESRGDFDRRFRGDTLAPRVLDYLDSLGLAERMLDEIPHARAHQVRWTSGGRTWGVSDYRLASKRHPYYALIPQALFLAHLVAAAEQYSGFRIEMNSRASRLLKRADGRVVGVEYTRSGVRHPVHAGLVVATDGRNSKLRQLSGIQSRELGAHLDILWFTLPRRPETDPALSGLDLFSGRGTFMALLNQVTTWQLGYTIPAGSMEGFREKGVTPLHDAVRETMPWLSDRITELTDVNQLTLLSVRITELDRWWRPGLLLLGDAAHVISPVGGNGINFAIADAAEAGNRLLPVVRGGANSDEFDSACVRIEAARRPSVTREQRSQIRIERSSVARLRAGAPGPALPLRVIATVPGLPALSGWRAARAIRIPAPSREILGTVLEIT</sequence>
<reference evidence="3 4" key="1">
    <citation type="submission" date="2018-05" db="EMBL/GenBank/DDBJ databases">
        <title>Streptomyces venezuelae.</title>
        <authorList>
            <person name="Kim W."/>
            <person name="Lee N."/>
            <person name="Cho B.-K."/>
        </authorList>
    </citation>
    <scope>NUCLEOTIDE SEQUENCE [LARGE SCALE GENOMIC DNA]</scope>
    <source>
        <strain evidence="3 4">ATCC 21782</strain>
    </source>
</reference>
<evidence type="ECO:0000313" key="3">
    <source>
        <dbReference type="EMBL" id="QES46613.1"/>
    </source>
</evidence>
<dbReference type="EMBL" id="CP029190">
    <property type="protein sequence ID" value="QES46613.1"/>
    <property type="molecule type" value="Genomic_DNA"/>
</dbReference>
<evidence type="ECO:0000313" key="4">
    <source>
        <dbReference type="Proteomes" id="UP000325211"/>
    </source>
</evidence>
<dbReference type="Gene3D" id="3.50.50.60">
    <property type="entry name" value="FAD/NAD(P)-binding domain"/>
    <property type="match status" value="2"/>
</dbReference>
<dbReference type="GO" id="GO:0071949">
    <property type="term" value="F:FAD binding"/>
    <property type="evidence" value="ECO:0007669"/>
    <property type="project" value="InterPro"/>
</dbReference>
<keyword evidence="1" id="KW-0560">Oxidoreductase</keyword>
<feature type="domain" description="FAD-binding" evidence="2">
    <location>
        <begin position="12"/>
        <end position="344"/>
    </location>
</feature>
<gene>
    <name evidence="3" type="ORF">DEJ50_00865</name>
</gene>
<dbReference type="GO" id="GO:0016491">
    <property type="term" value="F:oxidoreductase activity"/>
    <property type="evidence" value="ECO:0007669"/>
    <property type="project" value="UniProtKB-KW"/>
</dbReference>
<dbReference type="Proteomes" id="UP000325211">
    <property type="component" value="Chromosome"/>
</dbReference>
<dbReference type="Pfam" id="PF01494">
    <property type="entry name" value="FAD_binding_3"/>
    <property type="match status" value="1"/>
</dbReference>
<dbReference type="SUPFAM" id="SSF51905">
    <property type="entry name" value="FAD/NAD(P)-binding domain"/>
    <property type="match status" value="1"/>
</dbReference>
<accession>A0A5P2CVZ2</accession>
<dbReference type="AlphaFoldDB" id="A0A5P2CVZ2"/>
<dbReference type="PANTHER" id="PTHR43476">
    <property type="entry name" value="3-(3-HYDROXY-PHENYL)PROPIONATE/3-HYDROXYCINNAMIC ACID HYDROXYLASE"/>
    <property type="match status" value="1"/>
</dbReference>
<dbReference type="InterPro" id="IPR002938">
    <property type="entry name" value="FAD-bd"/>
</dbReference>
<name>A0A5P2CVZ2_STRVZ</name>
<evidence type="ECO:0000256" key="1">
    <source>
        <dbReference type="ARBA" id="ARBA00023002"/>
    </source>
</evidence>
<dbReference type="InterPro" id="IPR050631">
    <property type="entry name" value="PheA/TfdB_FAD_monoxygenase"/>
</dbReference>
<dbReference type="RefSeq" id="WP_150205496.1">
    <property type="nucleotide sequence ID" value="NZ_CP029190.1"/>
</dbReference>